<name>A0A1F4XFV4_9BACT</name>
<dbReference type="GO" id="GO:0015648">
    <property type="term" value="F:lipid-linked peptidoglycan transporter activity"/>
    <property type="evidence" value="ECO:0007669"/>
    <property type="project" value="TreeGrafter"/>
</dbReference>
<dbReference type="STRING" id="1797243.A2943_01370"/>
<dbReference type="Proteomes" id="UP000176185">
    <property type="component" value="Unassembled WGS sequence"/>
</dbReference>
<evidence type="ECO:0000256" key="3">
    <source>
        <dbReference type="ARBA" id="ARBA00022679"/>
    </source>
</evidence>
<feature type="transmembrane region" description="Helical" evidence="16">
    <location>
        <begin position="143"/>
        <end position="160"/>
    </location>
</feature>
<gene>
    <name evidence="17" type="ORF">A2943_01370</name>
</gene>
<reference evidence="17 18" key="1">
    <citation type="journal article" date="2016" name="Nat. Commun.">
        <title>Thousands of microbial genomes shed light on interconnected biogeochemical processes in an aquifer system.</title>
        <authorList>
            <person name="Anantharaman K."/>
            <person name="Brown C.T."/>
            <person name="Hug L.A."/>
            <person name="Sharon I."/>
            <person name="Castelle C.J."/>
            <person name="Probst A.J."/>
            <person name="Thomas B.C."/>
            <person name="Singh A."/>
            <person name="Wilkins M.J."/>
            <person name="Karaoz U."/>
            <person name="Brodie E.L."/>
            <person name="Williams K.H."/>
            <person name="Hubbard S.S."/>
            <person name="Banfield J.F."/>
        </authorList>
    </citation>
    <scope>NUCLEOTIDE SEQUENCE [LARGE SCALE GENOMIC DNA]</scope>
</reference>
<feature type="transmembrane region" description="Helical" evidence="16">
    <location>
        <begin position="166"/>
        <end position="181"/>
    </location>
</feature>
<evidence type="ECO:0000256" key="15">
    <source>
        <dbReference type="ARBA" id="ARBA00049902"/>
    </source>
</evidence>
<dbReference type="GO" id="GO:0009252">
    <property type="term" value="P:peptidoglycan biosynthetic process"/>
    <property type="evidence" value="ECO:0007669"/>
    <property type="project" value="UniProtKB-KW"/>
</dbReference>
<keyword evidence="3" id="KW-0808">Transferase</keyword>
<evidence type="ECO:0000256" key="16">
    <source>
        <dbReference type="SAM" id="Phobius"/>
    </source>
</evidence>
<evidence type="ECO:0000256" key="13">
    <source>
        <dbReference type="ARBA" id="ARBA00041418"/>
    </source>
</evidence>
<proteinExistence type="inferred from homology"/>
<dbReference type="GO" id="GO:0051301">
    <property type="term" value="P:cell division"/>
    <property type="evidence" value="ECO:0007669"/>
    <property type="project" value="InterPro"/>
</dbReference>
<evidence type="ECO:0000256" key="12">
    <source>
        <dbReference type="ARBA" id="ARBA00041185"/>
    </source>
</evidence>
<feature type="transmembrane region" description="Helical" evidence="16">
    <location>
        <begin position="12"/>
        <end position="35"/>
    </location>
</feature>
<evidence type="ECO:0000256" key="5">
    <source>
        <dbReference type="ARBA" id="ARBA00022960"/>
    </source>
</evidence>
<evidence type="ECO:0000256" key="7">
    <source>
        <dbReference type="ARBA" id="ARBA00022989"/>
    </source>
</evidence>
<keyword evidence="5" id="KW-0133">Cell shape</keyword>
<evidence type="ECO:0000256" key="14">
    <source>
        <dbReference type="ARBA" id="ARBA00044770"/>
    </source>
</evidence>
<accession>A0A1F4XFV4</accession>
<evidence type="ECO:0000256" key="8">
    <source>
        <dbReference type="ARBA" id="ARBA00023136"/>
    </source>
</evidence>
<feature type="transmembrane region" description="Helical" evidence="16">
    <location>
        <begin position="41"/>
        <end position="63"/>
    </location>
</feature>
<evidence type="ECO:0000313" key="18">
    <source>
        <dbReference type="Proteomes" id="UP000176185"/>
    </source>
</evidence>
<evidence type="ECO:0000256" key="1">
    <source>
        <dbReference type="ARBA" id="ARBA00004141"/>
    </source>
</evidence>
<comment type="catalytic activity">
    <reaction evidence="15">
        <text>[GlcNAc-(1-&gt;4)-Mur2Ac(oyl-L-Ala-gamma-D-Glu-L-Lys-D-Ala-D-Ala)](n)-di-trans,octa-cis-undecaprenyl diphosphate + beta-D-GlcNAc-(1-&gt;4)-Mur2Ac(oyl-L-Ala-gamma-D-Glu-L-Lys-D-Ala-D-Ala)-di-trans,octa-cis-undecaprenyl diphosphate = [GlcNAc-(1-&gt;4)-Mur2Ac(oyl-L-Ala-gamma-D-Glu-L-Lys-D-Ala-D-Ala)](n+1)-di-trans,octa-cis-undecaprenyl diphosphate + di-trans,octa-cis-undecaprenyl diphosphate + H(+)</text>
        <dbReference type="Rhea" id="RHEA:23708"/>
        <dbReference type="Rhea" id="RHEA-COMP:9602"/>
        <dbReference type="Rhea" id="RHEA-COMP:9603"/>
        <dbReference type="ChEBI" id="CHEBI:15378"/>
        <dbReference type="ChEBI" id="CHEBI:58405"/>
        <dbReference type="ChEBI" id="CHEBI:60033"/>
        <dbReference type="ChEBI" id="CHEBI:78435"/>
        <dbReference type="EC" id="2.4.99.28"/>
    </reaction>
</comment>
<evidence type="ECO:0000256" key="6">
    <source>
        <dbReference type="ARBA" id="ARBA00022984"/>
    </source>
</evidence>
<evidence type="ECO:0000256" key="4">
    <source>
        <dbReference type="ARBA" id="ARBA00022692"/>
    </source>
</evidence>
<dbReference type="EMBL" id="MEWX01000019">
    <property type="protein sequence ID" value="OGC80541.1"/>
    <property type="molecule type" value="Genomic_DNA"/>
</dbReference>
<dbReference type="AlphaFoldDB" id="A0A1F4XFV4"/>
<dbReference type="GO" id="GO:0008360">
    <property type="term" value="P:regulation of cell shape"/>
    <property type="evidence" value="ECO:0007669"/>
    <property type="project" value="UniProtKB-KW"/>
</dbReference>
<protein>
    <recommendedName>
        <fullName evidence="12">Probable peptidoglycan glycosyltransferase FtsW</fullName>
        <ecNumber evidence="14">2.4.99.28</ecNumber>
    </recommendedName>
    <alternativeName>
        <fullName evidence="13">Cell division protein FtsW</fullName>
    </alternativeName>
    <alternativeName>
        <fullName evidence="10">Cell wall polymerase</fullName>
    </alternativeName>
    <alternativeName>
        <fullName evidence="9">Peptidoglycan polymerase</fullName>
    </alternativeName>
</protein>
<keyword evidence="8 16" id="KW-0472">Membrane</keyword>
<organism evidence="17 18">
    <name type="scientific">Candidatus Adlerbacteria bacterium RIFCSPLOWO2_01_FULL_51_16</name>
    <dbReference type="NCBI Taxonomy" id="1797243"/>
    <lineage>
        <taxon>Bacteria</taxon>
        <taxon>Candidatus Adleribacteriota</taxon>
    </lineage>
</organism>
<feature type="transmembrane region" description="Helical" evidence="16">
    <location>
        <begin position="337"/>
        <end position="360"/>
    </location>
</feature>
<dbReference type="Pfam" id="PF01098">
    <property type="entry name" value="FTSW_RODA_SPOVE"/>
    <property type="match status" value="1"/>
</dbReference>
<dbReference type="PANTHER" id="PTHR30474">
    <property type="entry name" value="CELL CYCLE PROTEIN"/>
    <property type="match status" value="1"/>
</dbReference>
<evidence type="ECO:0000256" key="10">
    <source>
        <dbReference type="ARBA" id="ARBA00033270"/>
    </source>
</evidence>
<dbReference type="EC" id="2.4.99.28" evidence="14"/>
<evidence type="ECO:0000256" key="9">
    <source>
        <dbReference type="ARBA" id="ARBA00032370"/>
    </source>
</evidence>
<feature type="transmembrane region" description="Helical" evidence="16">
    <location>
        <begin position="188"/>
        <end position="204"/>
    </location>
</feature>
<comment type="subcellular location">
    <subcellularLocation>
        <location evidence="1">Membrane</location>
        <topology evidence="1">Multi-pass membrane protein</topology>
    </subcellularLocation>
</comment>
<dbReference type="GO" id="GO:0008955">
    <property type="term" value="F:peptidoglycan glycosyltransferase activity"/>
    <property type="evidence" value="ECO:0007669"/>
    <property type="project" value="UniProtKB-EC"/>
</dbReference>
<sequence length="366" mass="38706">MSTSKPVYTPFLLIVCGLVVFGLLIFTSAALGLLARDGASFSSVAVSQLLLGLVCGGVALFFLSRMDYRKWRAFTPYFFIFALALTLLTLVPGVGQTFKGASRWIALGGITFQPEEILKFAVVAFLAALYAAHFRTIQTFKSGLLPLIVVGGSAGVILLLQPATDGAVMVGLAAVGMLFAAGGRMSHLLVLMLLGVLLIGFVAYERPYLVERFKTYLDHSQDPLGAGWQIQQSLIAVGSGELVGRGFGQSIEKFSYLPEPIGDSIFAVAAEEFGFVGSVFLVLLFAGFALLGLRIASRAQDPFGGLLVVGLVILIVGQSFFNMASTLGLVPLSGLPLIFVSHGGTALAIALAEVGVILSVSRRMRS</sequence>
<keyword evidence="7 16" id="KW-1133">Transmembrane helix</keyword>
<dbReference type="PANTHER" id="PTHR30474:SF2">
    <property type="entry name" value="PEPTIDOGLYCAN GLYCOSYLTRANSFERASE FTSW-RELATED"/>
    <property type="match status" value="1"/>
</dbReference>
<keyword evidence="2" id="KW-0328">Glycosyltransferase</keyword>
<keyword evidence="4 16" id="KW-0812">Transmembrane</keyword>
<feature type="transmembrane region" description="Helical" evidence="16">
    <location>
        <begin position="305"/>
        <end position="325"/>
    </location>
</feature>
<keyword evidence="6" id="KW-0573">Peptidoglycan synthesis</keyword>
<feature type="transmembrane region" description="Helical" evidence="16">
    <location>
        <begin position="273"/>
        <end position="293"/>
    </location>
</feature>
<dbReference type="GO" id="GO:0005886">
    <property type="term" value="C:plasma membrane"/>
    <property type="evidence" value="ECO:0007669"/>
    <property type="project" value="TreeGrafter"/>
</dbReference>
<evidence type="ECO:0000256" key="11">
    <source>
        <dbReference type="ARBA" id="ARBA00038053"/>
    </source>
</evidence>
<comment type="similarity">
    <text evidence="11">Belongs to the SEDS family. FtsW subfamily.</text>
</comment>
<comment type="caution">
    <text evidence="17">The sequence shown here is derived from an EMBL/GenBank/DDBJ whole genome shotgun (WGS) entry which is preliminary data.</text>
</comment>
<feature type="transmembrane region" description="Helical" evidence="16">
    <location>
        <begin position="75"/>
        <end position="97"/>
    </location>
</feature>
<evidence type="ECO:0000256" key="2">
    <source>
        <dbReference type="ARBA" id="ARBA00022676"/>
    </source>
</evidence>
<evidence type="ECO:0000313" key="17">
    <source>
        <dbReference type="EMBL" id="OGC80541.1"/>
    </source>
</evidence>
<dbReference type="InterPro" id="IPR001182">
    <property type="entry name" value="FtsW/RodA"/>
</dbReference>
<dbReference type="GO" id="GO:0032153">
    <property type="term" value="C:cell division site"/>
    <property type="evidence" value="ECO:0007669"/>
    <property type="project" value="TreeGrafter"/>
</dbReference>
<feature type="transmembrane region" description="Helical" evidence="16">
    <location>
        <begin position="117"/>
        <end position="136"/>
    </location>
</feature>